<comment type="caution">
    <text evidence="6">The sequence shown here is derived from an EMBL/GenBank/DDBJ whole genome shotgun (WGS) entry which is preliminary data.</text>
</comment>
<dbReference type="RefSeq" id="WP_259504408.1">
    <property type="nucleotide sequence ID" value="NZ_JANLCM010000001.1"/>
</dbReference>
<evidence type="ECO:0000259" key="5">
    <source>
        <dbReference type="PROSITE" id="PS50931"/>
    </source>
</evidence>
<sequence>MADLDLRKLRYFAVVAEELNFGRAAERLRIAQPVLSRQIAALEKELGAELFERSQRGTRLTAAGTALRDDARDILTEAAALQRRVRRGSRAGRSLGLGFMPGLIVTPVVRALTERFPALTVEVVRTSWDDQVEMVHDGRIDASFVRLPISRDGLRVTLLFGEPRVVALPASHELASSSAGVRLADLLPLRLLQAPDVVPEWRDALRSAGVDPQKAGRGRPVVHTVEEKLEQVAALRGVVVLPESTARFYTRPDVVYRVVDDLPPNEVAVVSEARNELAEIEALHELAVRLMRA</sequence>
<dbReference type="InterPro" id="IPR036390">
    <property type="entry name" value="WH_DNA-bd_sf"/>
</dbReference>
<dbReference type="Pfam" id="PF03466">
    <property type="entry name" value="LysR_substrate"/>
    <property type="match status" value="1"/>
</dbReference>
<dbReference type="Pfam" id="PF00126">
    <property type="entry name" value="HTH_1"/>
    <property type="match status" value="1"/>
</dbReference>
<comment type="similarity">
    <text evidence="1">Belongs to the LysR transcriptional regulatory family.</text>
</comment>
<dbReference type="Gene3D" id="3.40.190.10">
    <property type="entry name" value="Periplasmic binding protein-like II"/>
    <property type="match status" value="2"/>
</dbReference>
<keyword evidence="3" id="KW-0238">DNA-binding</keyword>
<organism evidence="6 7">
    <name type="scientific">Herbiconiux aconitum</name>
    <dbReference type="NCBI Taxonomy" id="2970913"/>
    <lineage>
        <taxon>Bacteria</taxon>
        <taxon>Bacillati</taxon>
        <taxon>Actinomycetota</taxon>
        <taxon>Actinomycetes</taxon>
        <taxon>Micrococcales</taxon>
        <taxon>Microbacteriaceae</taxon>
        <taxon>Herbiconiux</taxon>
    </lineage>
</organism>
<dbReference type="EMBL" id="JANLCM010000001">
    <property type="protein sequence ID" value="MCS5716826.1"/>
    <property type="molecule type" value="Genomic_DNA"/>
</dbReference>
<reference evidence="6" key="1">
    <citation type="submission" date="2022-08" db="EMBL/GenBank/DDBJ databases">
        <authorList>
            <person name="Deng Y."/>
            <person name="Han X.-F."/>
            <person name="Zhang Y.-Q."/>
        </authorList>
    </citation>
    <scope>NUCLEOTIDE SEQUENCE</scope>
    <source>
        <strain evidence="6">CPCC 205763</strain>
    </source>
</reference>
<dbReference type="PANTHER" id="PTHR30346:SF0">
    <property type="entry name" value="HCA OPERON TRANSCRIPTIONAL ACTIVATOR HCAR"/>
    <property type="match status" value="1"/>
</dbReference>
<keyword evidence="2" id="KW-0805">Transcription regulation</keyword>
<dbReference type="Proteomes" id="UP001165584">
    <property type="component" value="Unassembled WGS sequence"/>
</dbReference>
<dbReference type="SUPFAM" id="SSF53850">
    <property type="entry name" value="Periplasmic binding protein-like II"/>
    <property type="match status" value="1"/>
</dbReference>
<dbReference type="PANTHER" id="PTHR30346">
    <property type="entry name" value="TRANSCRIPTIONAL DUAL REGULATOR HCAR-RELATED"/>
    <property type="match status" value="1"/>
</dbReference>
<evidence type="ECO:0000256" key="1">
    <source>
        <dbReference type="ARBA" id="ARBA00009437"/>
    </source>
</evidence>
<evidence type="ECO:0000256" key="3">
    <source>
        <dbReference type="ARBA" id="ARBA00023125"/>
    </source>
</evidence>
<protein>
    <submittedName>
        <fullName evidence="6">LysR substrate-binding domain-containing protein</fullName>
    </submittedName>
</protein>
<dbReference type="InterPro" id="IPR036388">
    <property type="entry name" value="WH-like_DNA-bd_sf"/>
</dbReference>
<dbReference type="InterPro" id="IPR005119">
    <property type="entry name" value="LysR_subst-bd"/>
</dbReference>
<dbReference type="PRINTS" id="PR00039">
    <property type="entry name" value="HTHLYSR"/>
</dbReference>
<dbReference type="SUPFAM" id="SSF46785">
    <property type="entry name" value="Winged helix' DNA-binding domain"/>
    <property type="match status" value="1"/>
</dbReference>
<evidence type="ECO:0000256" key="4">
    <source>
        <dbReference type="ARBA" id="ARBA00023163"/>
    </source>
</evidence>
<proteinExistence type="inferred from homology"/>
<evidence type="ECO:0000313" key="7">
    <source>
        <dbReference type="Proteomes" id="UP001165584"/>
    </source>
</evidence>
<keyword evidence="7" id="KW-1185">Reference proteome</keyword>
<gene>
    <name evidence="6" type="ORF">N1027_01615</name>
</gene>
<accession>A0ABT2GL18</accession>
<feature type="domain" description="HTH lysR-type" evidence="5">
    <location>
        <begin position="4"/>
        <end position="61"/>
    </location>
</feature>
<evidence type="ECO:0000256" key="2">
    <source>
        <dbReference type="ARBA" id="ARBA00023015"/>
    </source>
</evidence>
<dbReference type="InterPro" id="IPR000847">
    <property type="entry name" value="LysR_HTH_N"/>
</dbReference>
<dbReference type="PROSITE" id="PS50931">
    <property type="entry name" value="HTH_LYSR"/>
    <property type="match status" value="1"/>
</dbReference>
<dbReference type="Gene3D" id="1.10.10.10">
    <property type="entry name" value="Winged helix-like DNA-binding domain superfamily/Winged helix DNA-binding domain"/>
    <property type="match status" value="1"/>
</dbReference>
<name>A0ABT2GL18_9MICO</name>
<keyword evidence="4" id="KW-0804">Transcription</keyword>
<evidence type="ECO:0000313" key="6">
    <source>
        <dbReference type="EMBL" id="MCS5716826.1"/>
    </source>
</evidence>